<name>A0A8T0KNH4_PHAAN</name>
<sequence length="216" mass="24649">MMAARIRPSLDDDTILHRISLDPFIDPPTACGNIVRAGDNTLHRRAISEEEPEPRERQLRRLAHDVVNRSFDPPTFRGNELHFQTCFLFRLLLRYSSAKWNLRFDAHKEDAEIQFDIFNAKSDSSNAYKSWKSTCCRVAVLAAISFVITEANIVSGTLFFPRRVFGYIFSNEKEVVDYVTAMAPQGMLEVVDGNIYVNLEAFRLWDSCCCLAGIFG</sequence>
<evidence type="ECO:0000313" key="1">
    <source>
        <dbReference type="EMBL" id="KAG2401264.1"/>
    </source>
</evidence>
<protein>
    <submittedName>
        <fullName evidence="1">Protein DETOXIFICATION 6</fullName>
    </submittedName>
</protein>
<gene>
    <name evidence="1" type="ORF">HKW66_Vig0197000</name>
</gene>
<comment type="caution">
    <text evidence="1">The sequence shown here is derived from an EMBL/GenBank/DDBJ whole genome shotgun (WGS) entry which is preliminary data.</text>
</comment>
<organism evidence="1 2">
    <name type="scientific">Phaseolus angularis</name>
    <name type="common">Azuki bean</name>
    <name type="synonym">Vigna angularis</name>
    <dbReference type="NCBI Taxonomy" id="3914"/>
    <lineage>
        <taxon>Eukaryota</taxon>
        <taxon>Viridiplantae</taxon>
        <taxon>Streptophyta</taxon>
        <taxon>Embryophyta</taxon>
        <taxon>Tracheophyta</taxon>
        <taxon>Spermatophyta</taxon>
        <taxon>Magnoliopsida</taxon>
        <taxon>eudicotyledons</taxon>
        <taxon>Gunneridae</taxon>
        <taxon>Pentapetalae</taxon>
        <taxon>rosids</taxon>
        <taxon>fabids</taxon>
        <taxon>Fabales</taxon>
        <taxon>Fabaceae</taxon>
        <taxon>Papilionoideae</taxon>
        <taxon>50 kb inversion clade</taxon>
        <taxon>NPAAA clade</taxon>
        <taxon>indigoferoid/millettioid clade</taxon>
        <taxon>Phaseoleae</taxon>
        <taxon>Vigna</taxon>
    </lineage>
</organism>
<dbReference type="AlphaFoldDB" id="A0A8T0KNH4"/>
<dbReference type="EMBL" id="JABFOF010000003">
    <property type="protein sequence ID" value="KAG2401264.1"/>
    <property type="molecule type" value="Genomic_DNA"/>
</dbReference>
<evidence type="ECO:0000313" key="2">
    <source>
        <dbReference type="Proteomes" id="UP000743370"/>
    </source>
</evidence>
<proteinExistence type="predicted"/>
<reference evidence="1 2" key="1">
    <citation type="submission" date="2020-05" db="EMBL/GenBank/DDBJ databases">
        <title>Vigna angularis (adzuki bean) Var. LongXiaoDou No. 4 denovo assembly.</title>
        <authorList>
            <person name="Xiang H."/>
        </authorList>
    </citation>
    <scope>NUCLEOTIDE SEQUENCE [LARGE SCALE GENOMIC DNA]</scope>
    <source>
        <tissue evidence="1">Leaf</tissue>
    </source>
</reference>
<accession>A0A8T0KNH4</accession>
<dbReference type="Proteomes" id="UP000743370">
    <property type="component" value="Unassembled WGS sequence"/>
</dbReference>